<proteinExistence type="predicted"/>
<feature type="compositionally biased region" description="Polar residues" evidence="1">
    <location>
        <begin position="315"/>
        <end position="328"/>
    </location>
</feature>
<evidence type="ECO:0000256" key="1">
    <source>
        <dbReference type="SAM" id="MobiDB-lite"/>
    </source>
</evidence>
<dbReference type="AlphaFoldDB" id="A0AA39GRT1"/>
<feature type="compositionally biased region" description="Polar residues" evidence="1">
    <location>
        <begin position="514"/>
        <end position="524"/>
    </location>
</feature>
<feature type="compositionally biased region" description="Polar residues" evidence="1">
    <location>
        <begin position="251"/>
        <end position="280"/>
    </location>
</feature>
<comment type="caution">
    <text evidence="2">The sequence shown here is derived from an EMBL/GenBank/DDBJ whole genome shotgun (WGS) entry which is preliminary data.</text>
</comment>
<accession>A0AA39GRT1</accession>
<reference evidence="2" key="1">
    <citation type="submission" date="2022-10" db="EMBL/GenBank/DDBJ databases">
        <title>Determination and structural analysis of whole genome sequence of Sarocladium strictum F4-1.</title>
        <authorList>
            <person name="Hu L."/>
            <person name="Jiang Y."/>
        </authorList>
    </citation>
    <scope>NUCLEOTIDE SEQUENCE</scope>
    <source>
        <strain evidence="2">F4-1</strain>
    </source>
</reference>
<feature type="compositionally biased region" description="Polar residues" evidence="1">
    <location>
        <begin position="295"/>
        <end position="308"/>
    </location>
</feature>
<dbReference type="Proteomes" id="UP001175261">
    <property type="component" value="Unassembled WGS sequence"/>
</dbReference>
<feature type="compositionally biased region" description="Basic and acidic residues" evidence="1">
    <location>
        <begin position="529"/>
        <end position="544"/>
    </location>
</feature>
<feature type="compositionally biased region" description="Basic and acidic residues" evidence="1">
    <location>
        <begin position="554"/>
        <end position="566"/>
    </location>
</feature>
<name>A0AA39GRT1_SARSR</name>
<feature type="region of interest" description="Disordered" evidence="1">
    <location>
        <begin position="173"/>
        <end position="333"/>
    </location>
</feature>
<feature type="region of interest" description="Disordered" evidence="1">
    <location>
        <begin position="371"/>
        <end position="575"/>
    </location>
</feature>
<gene>
    <name evidence="2" type="ORF">NLU13_1872</name>
</gene>
<protein>
    <submittedName>
        <fullName evidence="2">Uncharacterized protein</fullName>
    </submittedName>
</protein>
<keyword evidence="3" id="KW-1185">Reference proteome</keyword>
<feature type="compositionally biased region" description="Polar residues" evidence="1">
    <location>
        <begin position="212"/>
        <end position="222"/>
    </location>
</feature>
<evidence type="ECO:0000313" key="3">
    <source>
        <dbReference type="Proteomes" id="UP001175261"/>
    </source>
</evidence>
<dbReference type="EMBL" id="JAPDFR010000001">
    <property type="protein sequence ID" value="KAK0392377.1"/>
    <property type="molecule type" value="Genomic_DNA"/>
</dbReference>
<evidence type="ECO:0000313" key="2">
    <source>
        <dbReference type="EMBL" id="KAK0392377.1"/>
    </source>
</evidence>
<feature type="compositionally biased region" description="Acidic residues" evidence="1">
    <location>
        <begin position="395"/>
        <end position="415"/>
    </location>
</feature>
<feature type="compositionally biased region" description="Basic and acidic residues" evidence="1">
    <location>
        <begin position="371"/>
        <end position="383"/>
    </location>
</feature>
<organism evidence="2 3">
    <name type="scientific">Sarocladium strictum</name>
    <name type="common">Black bundle disease fungus</name>
    <name type="synonym">Acremonium strictum</name>
    <dbReference type="NCBI Taxonomy" id="5046"/>
    <lineage>
        <taxon>Eukaryota</taxon>
        <taxon>Fungi</taxon>
        <taxon>Dikarya</taxon>
        <taxon>Ascomycota</taxon>
        <taxon>Pezizomycotina</taxon>
        <taxon>Sordariomycetes</taxon>
        <taxon>Hypocreomycetidae</taxon>
        <taxon>Hypocreales</taxon>
        <taxon>Sarocladiaceae</taxon>
        <taxon>Sarocladium</taxon>
    </lineage>
</organism>
<sequence length="575" mass="62587">MDSLEGVMLIPPDRGQLLGRAVWKARYVVAGRKGITREQQNSPSYAKLTGSSRASQSVAKISTEDYCLSIYKTKPPVDRQDNWEPTHQWPLSSVVDCSVQTVAHRKQGPVLPTLIVTISDQQRKRRSSRAAGLITSNKESSSTTVLWFRSPNDEPHVSLHEWVRFIMSRRGAPMSPDSPMSPVLTNPFAPKPREGSDYFPRPSSHGRGLQHKASTATYSTSGAPRERPLTFSSESPSLRSKRSDVSSPSSFNYPVQQSPFSIPGQHYTTVLPTDIPSPTTVGPADYQGEFIEGWTSAQGRSSTVSSPTRGRDSISSHAHQPSVTESSSPPAPRETILDRAFQLRCIPGSDADVPGEEKLSSLARFDALMKEADEKRKQRESAQRAEQAAMRSTFEADDSSDEEDVVPESDTDTENSDAYSNEGDGRSQPSLIPPTTKRALKFIASRHDLTGESDDQVPTRRPMSRNPVSFHGGIMSSLTQAPPSRPHTAHAKSRPNQAGGGSGPASPPLPASATERSGLSSATNVVRGRPSEEGTVRPSIEKRQSSSSAKRPTRAREVVGRAEKSRLSTSKPTSR</sequence>